<dbReference type="Proteomes" id="UP000179243">
    <property type="component" value="Unassembled WGS sequence"/>
</dbReference>
<organism evidence="1 2">
    <name type="scientific">Candidatus Raymondbacteria bacterium RIFOXYD12_FULL_49_13</name>
    <dbReference type="NCBI Taxonomy" id="1817890"/>
    <lineage>
        <taxon>Bacteria</taxon>
        <taxon>Raymondiibacteriota</taxon>
    </lineage>
</organism>
<reference evidence="1 2" key="1">
    <citation type="journal article" date="2016" name="Nat. Commun.">
        <title>Thousands of microbial genomes shed light on interconnected biogeochemical processes in an aquifer system.</title>
        <authorList>
            <person name="Anantharaman K."/>
            <person name="Brown C.T."/>
            <person name="Hug L.A."/>
            <person name="Sharon I."/>
            <person name="Castelle C.J."/>
            <person name="Probst A.J."/>
            <person name="Thomas B.C."/>
            <person name="Singh A."/>
            <person name="Wilkins M.J."/>
            <person name="Karaoz U."/>
            <person name="Brodie E.L."/>
            <person name="Williams K.H."/>
            <person name="Hubbard S.S."/>
            <person name="Banfield J.F."/>
        </authorList>
    </citation>
    <scope>NUCLEOTIDE SEQUENCE [LARGE SCALE GENOMIC DNA]</scope>
</reference>
<dbReference type="SUPFAM" id="SSF53137">
    <property type="entry name" value="Translational machinery components"/>
    <property type="match status" value="1"/>
</dbReference>
<comment type="caution">
    <text evidence="1">The sequence shown here is derived from an EMBL/GenBank/DDBJ whole genome shotgun (WGS) entry which is preliminary data.</text>
</comment>
<evidence type="ECO:0000313" key="1">
    <source>
        <dbReference type="EMBL" id="OGK01172.1"/>
    </source>
</evidence>
<name>A0A1F7F3N1_UNCRA</name>
<dbReference type="AlphaFoldDB" id="A0A1F7F3N1"/>
<gene>
    <name evidence="1" type="ORF">A2519_01465</name>
</gene>
<sequence>METVAGAWIDHWKAVVVNISDSEVSTQEILPNVEKQPGRFNSKRSTASFESQLVQADDHQQREFSMHLNEYYGKVMSCLKNFGSVLVFGPGEAKGELIKLMERNRIDTTY</sequence>
<accession>A0A1F7F3N1</accession>
<evidence type="ECO:0000313" key="2">
    <source>
        <dbReference type="Proteomes" id="UP000179243"/>
    </source>
</evidence>
<proteinExistence type="predicted"/>
<protein>
    <submittedName>
        <fullName evidence="1">Uncharacterized protein</fullName>
    </submittedName>
</protein>
<dbReference type="EMBL" id="MFYX01000131">
    <property type="protein sequence ID" value="OGK01172.1"/>
    <property type="molecule type" value="Genomic_DNA"/>
</dbReference>